<dbReference type="AlphaFoldDB" id="D5E6X6"/>
<protein>
    <recommendedName>
        <fullName evidence="9">AI-2E family transporter</fullName>
    </recommendedName>
</protein>
<gene>
    <name evidence="7" type="ordered locus">Mmah_1416</name>
</gene>
<reference evidence="7 8" key="1">
    <citation type="submission" date="2010-03" db="EMBL/GenBank/DDBJ databases">
        <title>The complete genome of Methanohalophilus mahii DSM 5219.</title>
        <authorList>
            <consortium name="US DOE Joint Genome Institute (JGI-PGF)"/>
            <person name="Lucas S."/>
            <person name="Copeland A."/>
            <person name="Lapidus A."/>
            <person name="Glavina del Rio T."/>
            <person name="Dalin E."/>
            <person name="Tice H."/>
            <person name="Bruce D."/>
            <person name="Goodwin L."/>
            <person name="Pitluck S."/>
            <person name="Kyrpides N."/>
            <person name="Mavromatis K."/>
            <person name="Ivanova N."/>
            <person name="Lykidis A."/>
            <person name="Saunders E."/>
            <person name="Brettin T."/>
            <person name="Detter J.C."/>
            <person name="Han C."/>
            <person name="Land M."/>
            <person name="Hauser L."/>
            <person name="Markowitz V."/>
            <person name="Cheng J.-F."/>
            <person name="Hugenholtz P."/>
            <person name="Woyke T."/>
            <person name="Wu D."/>
            <person name="Spring S."/>
            <person name="Schneider S."/>
            <person name="Schroeder M."/>
            <person name="Klenk H.-P."/>
            <person name="Eisen J.A."/>
        </authorList>
    </citation>
    <scope>NUCLEOTIDE SEQUENCE [LARGE SCALE GENOMIC DNA]</scope>
    <source>
        <strain evidence="8">ATCC 35705 / DSM 5219 / SLP</strain>
    </source>
</reference>
<dbReference type="STRING" id="547558.Mmah_1416"/>
<dbReference type="InterPro" id="IPR002549">
    <property type="entry name" value="AI-2E-like"/>
</dbReference>
<comment type="similarity">
    <text evidence="2">Belongs to the autoinducer-2 exporter (AI-2E) (TC 2.A.86) family.</text>
</comment>
<proteinExistence type="inferred from homology"/>
<dbReference type="RefSeq" id="WP_013037856.1">
    <property type="nucleotide sequence ID" value="NC_014002.1"/>
</dbReference>
<dbReference type="GO" id="GO:0016020">
    <property type="term" value="C:membrane"/>
    <property type="evidence" value="ECO:0007669"/>
    <property type="project" value="UniProtKB-SubCell"/>
</dbReference>
<feature type="transmembrane region" description="Helical" evidence="6">
    <location>
        <begin position="67"/>
        <end position="89"/>
    </location>
</feature>
<dbReference type="GeneID" id="8983589"/>
<evidence type="ECO:0000256" key="3">
    <source>
        <dbReference type="ARBA" id="ARBA00022692"/>
    </source>
</evidence>
<evidence type="ECO:0008006" key="9">
    <source>
        <dbReference type="Google" id="ProtNLM"/>
    </source>
</evidence>
<dbReference type="PANTHER" id="PTHR21716:SF4">
    <property type="entry name" value="TRANSMEMBRANE PROTEIN 245"/>
    <property type="match status" value="1"/>
</dbReference>
<evidence type="ECO:0000313" key="8">
    <source>
        <dbReference type="Proteomes" id="UP000001059"/>
    </source>
</evidence>
<keyword evidence="3 6" id="KW-0812">Transmembrane</keyword>
<dbReference type="HOGENOM" id="CLU_041771_0_0_2"/>
<dbReference type="Proteomes" id="UP000001059">
    <property type="component" value="Chromosome"/>
</dbReference>
<keyword evidence="8" id="KW-1185">Reference proteome</keyword>
<dbReference type="Pfam" id="PF01594">
    <property type="entry name" value="AI-2E_transport"/>
    <property type="match status" value="1"/>
</dbReference>
<name>D5E6X6_METMS</name>
<feature type="transmembrane region" description="Helical" evidence="6">
    <location>
        <begin position="264"/>
        <end position="284"/>
    </location>
</feature>
<evidence type="ECO:0000256" key="4">
    <source>
        <dbReference type="ARBA" id="ARBA00022989"/>
    </source>
</evidence>
<keyword evidence="5 6" id="KW-0472">Membrane</keyword>
<organism evidence="7 8">
    <name type="scientific">Methanohalophilus mahii (strain ATCC 35705 / DSM 5219 / SLP)</name>
    <dbReference type="NCBI Taxonomy" id="547558"/>
    <lineage>
        <taxon>Archaea</taxon>
        <taxon>Methanobacteriati</taxon>
        <taxon>Methanobacteriota</taxon>
        <taxon>Stenosarchaea group</taxon>
        <taxon>Methanomicrobia</taxon>
        <taxon>Methanosarcinales</taxon>
        <taxon>Methanosarcinaceae</taxon>
        <taxon>Methanohalophilus</taxon>
    </lineage>
</organism>
<sequence>MESISSERNGRRAVALLIIILLAIAIGYALYPYIGAFFAAVIIYVITNPVHSYITKKLKLDMRITSIMIIFLSLVTIIIPLYYIIILLLEQAKQLMNIARLNWDILEENIQIIDEIAPALNIELKMAELVHIIEEFITGFIFGTIQNLGNQLIGLAIMVFLLYYLLSTDNKKLEEMALNILPFSTENKLHLLNEMRNITYSTILGILFIALFQGGVLTITFLLLGIEGALLWGFITLILSIIPFIGPPLVWGPATVYKIIEGDFIAGTIIFVAGMFISNFDYVLRPYIQEKFAAIHPLISLLGLFIGIYLFGAIGLVVGPVLLSCFILMLKMFNQEYIKE</sequence>
<feature type="transmembrane region" description="Helical" evidence="6">
    <location>
        <begin position="230"/>
        <end position="252"/>
    </location>
</feature>
<dbReference type="EMBL" id="CP001994">
    <property type="protein sequence ID" value="ADE36914.1"/>
    <property type="molecule type" value="Genomic_DNA"/>
</dbReference>
<evidence type="ECO:0000256" key="6">
    <source>
        <dbReference type="SAM" id="Phobius"/>
    </source>
</evidence>
<feature type="transmembrane region" description="Helical" evidence="6">
    <location>
        <begin position="12"/>
        <end position="31"/>
    </location>
</feature>
<feature type="transmembrane region" description="Helical" evidence="6">
    <location>
        <begin position="304"/>
        <end position="330"/>
    </location>
</feature>
<dbReference type="KEGG" id="mmh:Mmah_1416"/>
<evidence type="ECO:0000256" key="5">
    <source>
        <dbReference type="ARBA" id="ARBA00023136"/>
    </source>
</evidence>
<evidence type="ECO:0000256" key="1">
    <source>
        <dbReference type="ARBA" id="ARBA00004141"/>
    </source>
</evidence>
<feature type="transmembrane region" description="Helical" evidence="6">
    <location>
        <begin position="198"/>
        <end position="224"/>
    </location>
</feature>
<comment type="subcellular location">
    <subcellularLocation>
        <location evidence="1">Membrane</location>
        <topology evidence="1">Multi-pass membrane protein</topology>
    </subcellularLocation>
</comment>
<dbReference type="PANTHER" id="PTHR21716">
    <property type="entry name" value="TRANSMEMBRANE PROTEIN"/>
    <property type="match status" value="1"/>
</dbReference>
<evidence type="ECO:0000256" key="2">
    <source>
        <dbReference type="ARBA" id="ARBA00009773"/>
    </source>
</evidence>
<keyword evidence="4 6" id="KW-1133">Transmembrane helix</keyword>
<feature type="transmembrane region" description="Helical" evidence="6">
    <location>
        <begin position="148"/>
        <end position="166"/>
    </location>
</feature>
<evidence type="ECO:0000313" key="7">
    <source>
        <dbReference type="EMBL" id="ADE36914.1"/>
    </source>
</evidence>
<accession>D5E6X6</accession>
<dbReference type="OrthoDB" id="137390at2157"/>